<dbReference type="InterPro" id="IPR036390">
    <property type="entry name" value="WH_DNA-bd_sf"/>
</dbReference>
<dbReference type="EMBL" id="JBHULS010000002">
    <property type="protein sequence ID" value="MFD2551376.1"/>
    <property type="molecule type" value="Genomic_DNA"/>
</dbReference>
<dbReference type="InterPro" id="IPR036388">
    <property type="entry name" value="WH-like_DNA-bd_sf"/>
</dbReference>
<dbReference type="RefSeq" id="WP_376892517.1">
    <property type="nucleotide sequence ID" value="NZ_JBHULS010000002.1"/>
</dbReference>
<sequence length="169" mass="19276">MDKALKEKKYELVEKLGVHFEHSQQLAPVAARILAFVILTGKFGVTFDDLVCGLGASKSTISTHLNHLQDLQRISYFTKKGDRKKYFVTNSDGLIQSIENMMAQWELEKNLHQEISDYKLEINNLEATPAHLEFELTFHENYIKFLNLALASMMDLKSKIAALKTQTLS</sequence>
<accession>A0ABW5KUH5</accession>
<dbReference type="Proteomes" id="UP001597472">
    <property type="component" value="Unassembled WGS sequence"/>
</dbReference>
<organism evidence="1 2">
    <name type="scientific">Bizionia sediminis</name>
    <dbReference type="NCBI Taxonomy" id="1737064"/>
    <lineage>
        <taxon>Bacteria</taxon>
        <taxon>Pseudomonadati</taxon>
        <taxon>Bacteroidota</taxon>
        <taxon>Flavobacteriia</taxon>
        <taxon>Flavobacteriales</taxon>
        <taxon>Flavobacteriaceae</taxon>
        <taxon>Bizionia</taxon>
    </lineage>
</organism>
<dbReference type="SUPFAM" id="SSF46785">
    <property type="entry name" value="Winged helix' DNA-binding domain"/>
    <property type="match status" value="1"/>
</dbReference>
<name>A0ABW5KUH5_9FLAO</name>
<gene>
    <name evidence="1" type="ORF">ACFSQP_06055</name>
</gene>
<dbReference type="Gene3D" id="1.10.10.10">
    <property type="entry name" value="Winged helix-like DNA-binding domain superfamily/Winged helix DNA-binding domain"/>
    <property type="match status" value="1"/>
</dbReference>
<keyword evidence="2" id="KW-1185">Reference proteome</keyword>
<reference evidence="2" key="1">
    <citation type="journal article" date="2019" name="Int. J. Syst. Evol. Microbiol.">
        <title>The Global Catalogue of Microorganisms (GCM) 10K type strain sequencing project: providing services to taxonomists for standard genome sequencing and annotation.</title>
        <authorList>
            <consortium name="The Broad Institute Genomics Platform"/>
            <consortium name="The Broad Institute Genome Sequencing Center for Infectious Disease"/>
            <person name="Wu L."/>
            <person name="Ma J."/>
        </authorList>
    </citation>
    <scope>NUCLEOTIDE SEQUENCE [LARGE SCALE GENOMIC DNA]</scope>
    <source>
        <strain evidence="2">KCTC 42587</strain>
    </source>
</reference>
<evidence type="ECO:0000313" key="1">
    <source>
        <dbReference type="EMBL" id="MFD2551376.1"/>
    </source>
</evidence>
<protein>
    <submittedName>
        <fullName evidence="1">GbsR/MarR family transcriptional regulator</fullName>
    </submittedName>
</protein>
<evidence type="ECO:0000313" key="2">
    <source>
        <dbReference type="Proteomes" id="UP001597472"/>
    </source>
</evidence>
<comment type="caution">
    <text evidence="1">The sequence shown here is derived from an EMBL/GenBank/DDBJ whole genome shotgun (WGS) entry which is preliminary data.</text>
</comment>
<proteinExistence type="predicted"/>